<dbReference type="SUPFAM" id="SSF50249">
    <property type="entry name" value="Nucleic acid-binding proteins"/>
    <property type="match status" value="1"/>
</dbReference>
<dbReference type="Pfam" id="PF02565">
    <property type="entry name" value="RecO_C"/>
    <property type="match status" value="1"/>
</dbReference>
<dbReference type="InterPro" id="IPR012340">
    <property type="entry name" value="NA-bd_OB-fold"/>
</dbReference>
<dbReference type="GO" id="GO:0006302">
    <property type="term" value="P:double-strand break repair"/>
    <property type="evidence" value="ECO:0007669"/>
    <property type="project" value="TreeGrafter"/>
</dbReference>
<evidence type="ECO:0000313" key="10">
    <source>
        <dbReference type="Proteomes" id="UP000230611"/>
    </source>
</evidence>
<keyword evidence="5 7" id="KW-0234">DNA repair</keyword>
<dbReference type="Gene3D" id="1.20.1440.120">
    <property type="entry name" value="Recombination protein O, C-terminal domain"/>
    <property type="match status" value="1"/>
</dbReference>
<dbReference type="GO" id="GO:0006310">
    <property type="term" value="P:DNA recombination"/>
    <property type="evidence" value="ECO:0007669"/>
    <property type="project" value="UniProtKB-UniRule"/>
</dbReference>
<reference evidence="10" key="1">
    <citation type="submission" date="2017-09" db="EMBL/GenBank/DDBJ databases">
        <title>Depth-based differentiation of microbial function through sediment-hosted aquifers and enrichment of novel symbionts in the deep terrestrial subsurface.</title>
        <authorList>
            <person name="Probst A.J."/>
            <person name="Ladd B."/>
            <person name="Jarett J.K."/>
            <person name="Geller-Mcgrath D.E."/>
            <person name="Sieber C.M.K."/>
            <person name="Emerson J.B."/>
            <person name="Anantharaman K."/>
            <person name="Thomas B.C."/>
            <person name="Malmstrom R."/>
            <person name="Stieglmeier M."/>
            <person name="Klingl A."/>
            <person name="Woyke T."/>
            <person name="Ryan C.M."/>
            <person name="Banfield J.F."/>
        </authorList>
    </citation>
    <scope>NUCLEOTIDE SEQUENCE [LARGE SCALE GENOMIC DNA]</scope>
</reference>
<evidence type="ECO:0000256" key="3">
    <source>
        <dbReference type="ARBA" id="ARBA00022763"/>
    </source>
</evidence>
<dbReference type="InterPro" id="IPR042242">
    <property type="entry name" value="RecO_C"/>
</dbReference>
<dbReference type="InterPro" id="IPR003717">
    <property type="entry name" value="RecO"/>
</dbReference>
<evidence type="ECO:0000256" key="2">
    <source>
        <dbReference type="ARBA" id="ARBA00021310"/>
    </source>
</evidence>
<dbReference type="NCBIfam" id="TIGR00613">
    <property type="entry name" value="reco"/>
    <property type="match status" value="1"/>
</dbReference>
<dbReference type="Gene3D" id="2.40.50.140">
    <property type="entry name" value="Nucleic acid-binding proteins"/>
    <property type="match status" value="1"/>
</dbReference>
<dbReference type="Proteomes" id="UP000230611">
    <property type="component" value="Unassembled WGS sequence"/>
</dbReference>
<evidence type="ECO:0000256" key="6">
    <source>
        <dbReference type="ARBA" id="ARBA00033409"/>
    </source>
</evidence>
<protein>
    <recommendedName>
        <fullName evidence="2 7">DNA repair protein RecO</fullName>
    </recommendedName>
    <alternativeName>
        <fullName evidence="6 7">Recombination protein O</fullName>
    </alternativeName>
</protein>
<comment type="similarity">
    <text evidence="1 7">Belongs to the RecO family.</text>
</comment>
<dbReference type="SUPFAM" id="SSF57863">
    <property type="entry name" value="ArfGap/RecO-like zinc finger"/>
    <property type="match status" value="1"/>
</dbReference>
<dbReference type="EMBL" id="PFUO01000150">
    <property type="protein sequence ID" value="PJB15700.1"/>
    <property type="molecule type" value="Genomic_DNA"/>
</dbReference>
<evidence type="ECO:0000259" key="8">
    <source>
        <dbReference type="Pfam" id="PF11967"/>
    </source>
</evidence>
<organism evidence="9 10">
    <name type="scientific">Candidatus Falkowbacteria bacterium CG_4_9_14_3_um_filter_38_19</name>
    <dbReference type="NCBI Taxonomy" id="1974559"/>
    <lineage>
        <taxon>Bacteria</taxon>
        <taxon>Candidatus Falkowiibacteriota</taxon>
    </lineage>
</organism>
<sequence>MDETYRTKAIVLNRRPFNEDDTLVIIYSLDKGKLELVARGTRKIKSKLAGHLEPFCLAEIMVVRGRQYDYIGAAASENCYFNIKNNLAKIAAASQAINIFNRIIKPKQAEAEVFKLVKDFLDTLNRCLPVMVDQKLLANFFIFKLLIKLGHQPELYHCVKCRNKILPQGNKFDLAAGGLICQKCLTKFRSKNQLTISQNTIKILRLAEKSNFRELLKVKIDKKDEKEIKDIVGSFLNYHFF</sequence>
<dbReference type="PANTHER" id="PTHR33991:SF1">
    <property type="entry name" value="DNA REPAIR PROTEIN RECO"/>
    <property type="match status" value="1"/>
</dbReference>
<dbReference type="HAMAP" id="MF_00201">
    <property type="entry name" value="RecO"/>
    <property type="match status" value="1"/>
</dbReference>
<accession>A0A2M8ADM4</accession>
<proteinExistence type="inferred from homology"/>
<name>A0A2M8ADM4_9BACT</name>
<evidence type="ECO:0000256" key="4">
    <source>
        <dbReference type="ARBA" id="ARBA00023172"/>
    </source>
</evidence>
<keyword evidence="4 7" id="KW-0233">DNA recombination</keyword>
<comment type="caution">
    <text evidence="9">The sequence shown here is derived from an EMBL/GenBank/DDBJ whole genome shotgun (WGS) entry which is preliminary data.</text>
</comment>
<gene>
    <name evidence="7 9" type="primary">recO</name>
    <name evidence="9" type="ORF">CO116_03310</name>
</gene>
<dbReference type="AlphaFoldDB" id="A0A2M8ADM4"/>
<keyword evidence="3 7" id="KW-0227">DNA damage</keyword>
<feature type="domain" description="DNA replication/recombination mediator RecO N-terminal" evidence="8">
    <location>
        <begin position="1"/>
        <end position="73"/>
    </location>
</feature>
<dbReference type="InterPro" id="IPR022572">
    <property type="entry name" value="DNA_rep/recomb_RecO_N"/>
</dbReference>
<evidence type="ECO:0000256" key="7">
    <source>
        <dbReference type="HAMAP-Rule" id="MF_00201"/>
    </source>
</evidence>
<dbReference type="Pfam" id="PF11967">
    <property type="entry name" value="RecO_N"/>
    <property type="match status" value="1"/>
</dbReference>
<dbReference type="GO" id="GO:0043590">
    <property type="term" value="C:bacterial nucleoid"/>
    <property type="evidence" value="ECO:0007669"/>
    <property type="project" value="TreeGrafter"/>
</dbReference>
<comment type="function">
    <text evidence="7">Involved in DNA repair and RecF pathway recombination.</text>
</comment>
<evidence type="ECO:0000256" key="1">
    <source>
        <dbReference type="ARBA" id="ARBA00007452"/>
    </source>
</evidence>
<dbReference type="PANTHER" id="PTHR33991">
    <property type="entry name" value="DNA REPAIR PROTEIN RECO"/>
    <property type="match status" value="1"/>
</dbReference>
<evidence type="ECO:0000313" key="9">
    <source>
        <dbReference type="EMBL" id="PJB15700.1"/>
    </source>
</evidence>
<dbReference type="InterPro" id="IPR037278">
    <property type="entry name" value="ARFGAP/RecO"/>
</dbReference>
<evidence type="ECO:0000256" key="5">
    <source>
        <dbReference type="ARBA" id="ARBA00023204"/>
    </source>
</evidence>